<accession>A0A0X8JL32</accession>
<dbReference type="Proteomes" id="UP000069241">
    <property type="component" value="Chromosome"/>
</dbReference>
<feature type="compositionally biased region" description="Low complexity" evidence="1">
    <location>
        <begin position="363"/>
        <end position="380"/>
    </location>
</feature>
<feature type="region of interest" description="Disordered" evidence="1">
    <location>
        <begin position="81"/>
        <end position="121"/>
    </location>
</feature>
<dbReference type="RefSeq" id="WP_062253397.1">
    <property type="nucleotide sequence ID" value="NZ_CP014229.1"/>
</dbReference>
<evidence type="ECO:0000259" key="2">
    <source>
        <dbReference type="Pfam" id="PF09992"/>
    </source>
</evidence>
<gene>
    <name evidence="3" type="ORF">AXF13_11445</name>
</gene>
<feature type="region of interest" description="Disordered" evidence="1">
    <location>
        <begin position="355"/>
        <end position="424"/>
    </location>
</feature>
<feature type="compositionally biased region" description="Low complexity" evidence="1">
    <location>
        <begin position="391"/>
        <end position="406"/>
    </location>
</feature>
<reference evidence="4" key="1">
    <citation type="submission" date="2016-02" db="EMBL/GenBank/DDBJ databases">
        <authorList>
            <person name="Holder M.E."/>
            <person name="Ajami N.J."/>
            <person name="Petrosino J.F."/>
        </authorList>
    </citation>
    <scope>NUCLEOTIDE SEQUENCE [LARGE SCALE GENOMIC DNA]</scope>
    <source>
        <strain evidence="4">CCUG 45958</strain>
    </source>
</reference>
<evidence type="ECO:0000313" key="4">
    <source>
        <dbReference type="Proteomes" id="UP000069241"/>
    </source>
</evidence>
<keyword evidence="4" id="KW-1185">Reference proteome</keyword>
<proteinExistence type="predicted"/>
<evidence type="ECO:0000313" key="3">
    <source>
        <dbReference type="EMBL" id="AMD90686.1"/>
    </source>
</evidence>
<dbReference type="AlphaFoldDB" id="A0A0X8JL32"/>
<dbReference type="KEGG" id="dfi:AXF13_11445"/>
<dbReference type="EMBL" id="CP014229">
    <property type="protein sequence ID" value="AMD90686.1"/>
    <property type="molecule type" value="Genomic_DNA"/>
</dbReference>
<sequence length="424" mass="45520">MYVPLRSKITRCDDSVSDYFPLVPCRAPQHARPRARLWFAPVRGLTLLCWLLFLSSSVPAADLADNGSPDFTADQAALPEVADNAPGSGEAEAGNSANGNMPPPAPVPGQQGVDRDGRPAWTQLEPGLAFGEFQLNDSEARLTALRIDPARFDFILCASSQDGRPARALSDWGEQYDLTAAINASMYLPDGSTSTGYMRQGGHVNNKRLVQRFGAFFVARPDSPNLPPAAILDRDSPDWRQRIDHYGLVVQNYRMINAERRILWAPGGPLYSISAVAQDGDGQILFLHCREPVEAYAFAQQLLHLPLDVRTVMYVEGGAQAGLLVRSASLRRELAGRHAVSFLVTGNLKATLPNVLGARRKATPTTTAPTPDTKPAQTADSPTARIPGQPPAEAAAGPDESSPSPAHVDPASTNTVPSPEGAHK</sequence>
<dbReference type="InterPro" id="IPR018711">
    <property type="entry name" value="NAGPA"/>
</dbReference>
<dbReference type="STRING" id="44742.AXF13_11445"/>
<name>A0A0X8JL32_9BACT</name>
<feature type="domain" description="Phosphodiester glycosidase" evidence="2">
    <location>
        <begin position="178"/>
        <end position="327"/>
    </location>
</feature>
<protein>
    <recommendedName>
        <fullName evidence="2">Phosphodiester glycosidase domain-containing protein</fullName>
    </recommendedName>
</protein>
<dbReference type="Pfam" id="PF09992">
    <property type="entry name" value="NAGPA"/>
    <property type="match status" value="1"/>
</dbReference>
<organism evidence="3 4">
    <name type="scientific">Desulfovibrio fairfieldensis</name>
    <dbReference type="NCBI Taxonomy" id="44742"/>
    <lineage>
        <taxon>Bacteria</taxon>
        <taxon>Pseudomonadati</taxon>
        <taxon>Thermodesulfobacteriota</taxon>
        <taxon>Desulfovibrionia</taxon>
        <taxon>Desulfovibrionales</taxon>
        <taxon>Desulfovibrionaceae</taxon>
        <taxon>Desulfovibrio</taxon>
    </lineage>
</organism>
<evidence type="ECO:0000256" key="1">
    <source>
        <dbReference type="SAM" id="MobiDB-lite"/>
    </source>
</evidence>